<comment type="caution">
    <text evidence="3">The sequence shown here is derived from an EMBL/GenBank/DDBJ whole genome shotgun (WGS) entry which is preliminary data.</text>
</comment>
<dbReference type="Gene3D" id="2.40.40.10">
    <property type="entry name" value="RlpA-like domain"/>
    <property type="match status" value="1"/>
</dbReference>
<dbReference type="InterPro" id="IPR036908">
    <property type="entry name" value="RlpA-like_sf"/>
</dbReference>
<protein>
    <recommendedName>
        <fullName evidence="2">Expansin-like EG45 domain-containing protein</fullName>
    </recommendedName>
</protein>
<evidence type="ECO:0000256" key="1">
    <source>
        <dbReference type="SAM" id="MobiDB-lite"/>
    </source>
</evidence>
<organism evidence="3 4">
    <name type="scientific">Volvox africanus</name>
    <dbReference type="NCBI Taxonomy" id="51714"/>
    <lineage>
        <taxon>Eukaryota</taxon>
        <taxon>Viridiplantae</taxon>
        <taxon>Chlorophyta</taxon>
        <taxon>core chlorophytes</taxon>
        <taxon>Chlorophyceae</taxon>
        <taxon>CS clade</taxon>
        <taxon>Chlamydomonadales</taxon>
        <taxon>Volvocaceae</taxon>
        <taxon>Volvox</taxon>
    </lineage>
</organism>
<gene>
    <name evidence="3" type="ORF">VaNZ11_011796</name>
</gene>
<dbReference type="CDD" id="cd22271">
    <property type="entry name" value="DPBB_EXP_N-like"/>
    <property type="match status" value="1"/>
</dbReference>
<dbReference type="InterPro" id="IPR009009">
    <property type="entry name" value="RlpA-like_DPBB"/>
</dbReference>
<dbReference type="Proteomes" id="UP001165090">
    <property type="component" value="Unassembled WGS sequence"/>
</dbReference>
<evidence type="ECO:0000313" key="3">
    <source>
        <dbReference type="EMBL" id="GLI67569.1"/>
    </source>
</evidence>
<feature type="compositionally biased region" description="Polar residues" evidence="1">
    <location>
        <begin position="116"/>
        <end position="136"/>
    </location>
</feature>
<dbReference type="InterPro" id="IPR036749">
    <property type="entry name" value="Expansin_CBD_sf"/>
</dbReference>
<feature type="non-terminal residue" evidence="3">
    <location>
        <position position="1"/>
    </location>
</feature>
<proteinExistence type="predicted"/>
<feature type="region of interest" description="Disordered" evidence="1">
    <location>
        <begin position="116"/>
        <end position="147"/>
    </location>
</feature>
<reference evidence="3 4" key="1">
    <citation type="journal article" date="2023" name="IScience">
        <title>Expanded male sex-determining region conserved during the evolution of homothallism in the green alga Volvox.</title>
        <authorList>
            <person name="Yamamoto K."/>
            <person name="Matsuzaki R."/>
            <person name="Mahakham W."/>
            <person name="Heman W."/>
            <person name="Sekimoto H."/>
            <person name="Kawachi M."/>
            <person name="Minakuchi Y."/>
            <person name="Toyoda A."/>
            <person name="Nozaki H."/>
        </authorList>
    </citation>
    <scope>NUCLEOTIDE SEQUENCE [LARGE SCALE GENOMIC DNA]</scope>
    <source>
        <strain evidence="3 4">NIES-4468</strain>
    </source>
</reference>
<name>A0ABQ5SD39_9CHLO</name>
<dbReference type="PANTHER" id="PTHR31692:SF5">
    <property type="entry name" value="EXPANSIN-B3"/>
    <property type="match status" value="1"/>
</dbReference>
<dbReference type="Pfam" id="PF03330">
    <property type="entry name" value="DPBB_1"/>
    <property type="match status" value="1"/>
</dbReference>
<accession>A0ABQ5SD39</accession>
<keyword evidence="4" id="KW-1185">Reference proteome</keyword>
<dbReference type="InterPro" id="IPR007112">
    <property type="entry name" value="Expansin/allergen_DPBB_dom"/>
</dbReference>
<sequence length="283" mass="29723">ASCGTCLEVKCASSNPQVCTTATSVTVVITDECPSCAAHELNLHAFAFQQIAHLEYGNTAIQYRQVECSPMDNITVFVDGFRVVQGGWLRLSLKSVASDGAVVRVELGRSMNAGVDSNTTETAATSGNESMATVPSGQWKAANPSTSATDSIPNWKLMTNTYGAEWEVSGLPSPPYDLRLTDRFDRQIILQNAVTKAGALGEFPGRAQFPGLDNITISNKIVASIKVSAAMASVNTQTSSEAAMQMAAPVPQGYNPAATPVKAASHSALPVRAAPVLKSSIAK</sequence>
<evidence type="ECO:0000259" key="2">
    <source>
        <dbReference type="PROSITE" id="PS50842"/>
    </source>
</evidence>
<dbReference type="Gene3D" id="2.60.40.760">
    <property type="entry name" value="Expansin, cellulose-binding-like domain"/>
    <property type="match status" value="1"/>
</dbReference>
<feature type="non-terminal residue" evidence="3">
    <location>
        <position position="283"/>
    </location>
</feature>
<dbReference type="EMBL" id="BSDZ01000078">
    <property type="protein sequence ID" value="GLI67569.1"/>
    <property type="molecule type" value="Genomic_DNA"/>
</dbReference>
<dbReference type="PANTHER" id="PTHR31692">
    <property type="entry name" value="EXPANSIN-B3"/>
    <property type="match status" value="1"/>
</dbReference>
<feature type="domain" description="Expansin-like EG45" evidence="2">
    <location>
        <begin position="1"/>
        <end position="73"/>
    </location>
</feature>
<dbReference type="SUPFAM" id="SSF50685">
    <property type="entry name" value="Barwin-like endoglucanases"/>
    <property type="match status" value="1"/>
</dbReference>
<dbReference type="PROSITE" id="PS50842">
    <property type="entry name" value="EXPANSIN_EG45"/>
    <property type="match status" value="1"/>
</dbReference>
<evidence type="ECO:0000313" key="4">
    <source>
        <dbReference type="Proteomes" id="UP001165090"/>
    </source>
</evidence>